<protein>
    <submittedName>
        <fullName evidence="1">Uncharacterized protein</fullName>
    </submittedName>
</protein>
<proteinExistence type="predicted"/>
<dbReference type="EMBL" id="LR796261">
    <property type="protein sequence ID" value="CAB4132281.1"/>
    <property type="molecule type" value="Genomic_DNA"/>
</dbReference>
<reference evidence="1" key="1">
    <citation type="submission" date="2020-04" db="EMBL/GenBank/DDBJ databases">
        <authorList>
            <person name="Chiriac C."/>
            <person name="Salcher M."/>
            <person name="Ghai R."/>
            <person name="Kavagutti S V."/>
        </authorList>
    </citation>
    <scope>NUCLEOTIDE SEQUENCE</scope>
</reference>
<gene>
    <name evidence="1" type="ORF">UFOVP259_13</name>
</gene>
<organism evidence="1">
    <name type="scientific">uncultured Caudovirales phage</name>
    <dbReference type="NCBI Taxonomy" id="2100421"/>
    <lineage>
        <taxon>Viruses</taxon>
        <taxon>Duplodnaviria</taxon>
        <taxon>Heunggongvirae</taxon>
        <taxon>Uroviricota</taxon>
        <taxon>Caudoviricetes</taxon>
        <taxon>Peduoviridae</taxon>
        <taxon>Maltschvirus</taxon>
        <taxon>Maltschvirus maltsch</taxon>
    </lineage>
</organism>
<name>A0A6J5LDI1_9CAUD</name>
<evidence type="ECO:0000313" key="1">
    <source>
        <dbReference type="EMBL" id="CAB4132281.1"/>
    </source>
</evidence>
<sequence>MTTSFTHQLLDGTDVTVVYNFIDEDETVGLNAEFEIEIFQGEQEITNVISEKDTAKIETEVAYRWKQHCDEERRQSDIDRWESQLN</sequence>
<accession>A0A6J5LDI1</accession>